<feature type="transmembrane region" description="Helical" evidence="6">
    <location>
        <begin position="310"/>
        <end position="332"/>
    </location>
</feature>
<dbReference type="EMBL" id="JACCKB010000006">
    <property type="protein sequence ID" value="NYZ65622.1"/>
    <property type="molecule type" value="Genomic_DNA"/>
</dbReference>
<feature type="transmembrane region" description="Helical" evidence="6">
    <location>
        <begin position="468"/>
        <end position="491"/>
    </location>
</feature>
<evidence type="ECO:0000256" key="6">
    <source>
        <dbReference type="SAM" id="Phobius"/>
    </source>
</evidence>
<comment type="subcellular location">
    <subcellularLocation>
        <location evidence="1">Cell membrane</location>
        <topology evidence="1">Multi-pass membrane protein</topology>
    </subcellularLocation>
</comment>
<keyword evidence="5 6" id="KW-0472">Membrane</keyword>
<dbReference type="PANTHER" id="PTHR30287:SF1">
    <property type="entry name" value="INNER MEMBRANE PROTEIN"/>
    <property type="match status" value="1"/>
</dbReference>
<feature type="transmembrane region" description="Helical" evidence="6">
    <location>
        <begin position="708"/>
        <end position="728"/>
    </location>
</feature>
<feature type="transmembrane region" description="Helical" evidence="6">
    <location>
        <begin position="416"/>
        <end position="437"/>
    </location>
</feature>
<feature type="domain" description="ABC3 transporter permease C-terminal" evidence="7">
    <location>
        <begin position="262"/>
        <end position="373"/>
    </location>
</feature>
<comment type="caution">
    <text evidence="8">The sequence shown here is derived from an EMBL/GenBank/DDBJ whole genome shotgun (WGS) entry which is preliminary data.</text>
</comment>
<reference evidence="8 9" key="1">
    <citation type="submission" date="2020-07" db="EMBL/GenBank/DDBJ databases">
        <title>Endozoicomonas sp. nov., isolated from sediment.</title>
        <authorList>
            <person name="Gu T."/>
        </authorList>
    </citation>
    <scope>NUCLEOTIDE SEQUENCE [LARGE SCALE GENOMIC DNA]</scope>
    <source>
        <strain evidence="8 9">SM1973</strain>
    </source>
</reference>
<dbReference type="PANTHER" id="PTHR30287">
    <property type="entry name" value="MEMBRANE COMPONENT OF PREDICTED ABC SUPERFAMILY METABOLITE UPTAKE TRANSPORTER"/>
    <property type="match status" value="1"/>
</dbReference>
<evidence type="ECO:0000256" key="2">
    <source>
        <dbReference type="ARBA" id="ARBA00022475"/>
    </source>
</evidence>
<evidence type="ECO:0000256" key="3">
    <source>
        <dbReference type="ARBA" id="ARBA00022692"/>
    </source>
</evidence>
<proteinExistence type="predicted"/>
<feature type="transmembrane region" description="Helical" evidence="6">
    <location>
        <begin position="795"/>
        <end position="816"/>
    </location>
</feature>
<dbReference type="AlphaFoldDB" id="A0A853I2C2"/>
<dbReference type="Pfam" id="PF02687">
    <property type="entry name" value="FtsX"/>
    <property type="match status" value="2"/>
</dbReference>
<feature type="transmembrane region" description="Helical" evidence="6">
    <location>
        <begin position="392"/>
        <end position="410"/>
    </location>
</feature>
<feature type="transmembrane region" description="Helical" evidence="6">
    <location>
        <begin position="352"/>
        <end position="372"/>
    </location>
</feature>
<name>A0A853I2C2_9GAMM</name>
<dbReference type="InterPro" id="IPR038766">
    <property type="entry name" value="Membrane_comp_ABC_pdt"/>
</dbReference>
<keyword evidence="3 6" id="KW-0812">Transmembrane</keyword>
<evidence type="ECO:0000256" key="1">
    <source>
        <dbReference type="ARBA" id="ARBA00004651"/>
    </source>
</evidence>
<feature type="transmembrane region" description="Helical" evidence="6">
    <location>
        <begin position="21"/>
        <end position="42"/>
    </location>
</feature>
<keyword evidence="4 6" id="KW-1133">Transmembrane helix</keyword>
<gene>
    <name evidence="8" type="ORF">H0A36_06325</name>
</gene>
<dbReference type="InterPro" id="IPR003838">
    <property type="entry name" value="ABC3_permease_C"/>
</dbReference>
<evidence type="ECO:0000259" key="7">
    <source>
        <dbReference type="Pfam" id="PF02687"/>
    </source>
</evidence>
<accession>A0A853I2C2</accession>
<sequence length="832" mass="92190">MANVAQLALRLLGREWRSGELRVIMLALLVAVTATTSIGFFVDRLEKTMYRQSAELLGGDLLIGRSATAPTEWLGQAEQLQLKQTELIEFPSVVIFQEQMVLTAVKAAESPYPLVGWLTTGNTLEDTDGSKVKQVPSLGEVWLEQRLFHQLKLQLGDTIELGATQLKVTQVLLYESDRGGDFYTLAPRALMNKADLAAAEIIQPGSRVRYKWLVSGDDIQVNQLLQWLKPRLTATDKLTTLKEGRPALHKAINRAQRYLGLATLMAVLLAGVAVAIGAKHFAARHFDQVAIMRCLGGQSSLIGKLYLGQLLILALVVSAVGCVAGFILHWMFVVLMSGLLPADLPLPGFWPAYLGLLTGVVAILGFALPPIISLQQVSALRVFRRELMPPPLSSYLIYGVAFTALAVLLWQFTGEWWMTLGLLIAVAGVGLVVWFGLQWGVKTVFSRIQLLQWPLAIRLSLNHMQRQAGLTATQLLAFGLTLLAMAVILVVRTDLLTQWKQELPPKTPNYFAINIPLAEQQQVADWFDKHKIETTQLYPIIRGRLTEINGKPVKQAVSKEQQADNALNRELNLTWRDELPPRNELIAGQWWESNTTSQEVSIEQELAGRLNIKLGDQLTFTIAGQHLEATVTSYRTVNWESFQPNFYMIFPKPVLEPFAATYLTSFHLLADKQHLLAELVKQFPAITLLDVAAMLNQVRLILTQVTSAIEYVLLFILIAGLAVLYAAIKGTLADRIQEGGVMRALGASRQQIRQCQLIEFAALGGVAGLLAALGTELVCRLLYNITFDLSYQTNGWLWLSLPLLGSSIIASIGLWSSRRVITESPMVVLRES</sequence>
<keyword evidence="2" id="KW-1003">Cell membrane</keyword>
<evidence type="ECO:0000256" key="5">
    <source>
        <dbReference type="ARBA" id="ARBA00023136"/>
    </source>
</evidence>
<dbReference type="Proteomes" id="UP000569732">
    <property type="component" value="Unassembled WGS sequence"/>
</dbReference>
<keyword evidence="9" id="KW-1185">Reference proteome</keyword>
<organism evidence="8 9">
    <name type="scientific">Spartinivicinus marinus</name>
    <dbReference type="NCBI Taxonomy" id="2994442"/>
    <lineage>
        <taxon>Bacteria</taxon>
        <taxon>Pseudomonadati</taxon>
        <taxon>Pseudomonadota</taxon>
        <taxon>Gammaproteobacteria</taxon>
        <taxon>Oceanospirillales</taxon>
        <taxon>Zooshikellaceae</taxon>
        <taxon>Spartinivicinus</taxon>
    </lineage>
</organism>
<protein>
    <submittedName>
        <fullName evidence="8">ABC transporter permease</fullName>
    </submittedName>
</protein>
<feature type="transmembrane region" description="Helical" evidence="6">
    <location>
        <begin position="258"/>
        <end position="278"/>
    </location>
</feature>
<dbReference type="GO" id="GO:0005886">
    <property type="term" value="C:plasma membrane"/>
    <property type="evidence" value="ECO:0007669"/>
    <property type="project" value="UniProtKB-SubCell"/>
</dbReference>
<evidence type="ECO:0000313" key="8">
    <source>
        <dbReference type="EMBL" id="NYZ65622.1"/>
    </source>
</evidence>
<evidence type="ECO:0000256" key="4">
    <source>
        <dbReference type="ARBA" id="ARBA00022989"/>
    </source>
</evidence>
<feature type="transmembrane region" description="Helical" evidence="6">
    <location>
        <begin position="757"/>
        <end position="783"/>
    </location>
</feature>
<dbReference type="RefSeq" id="WP_180567653.1">
    <property type="nucleotide sequence ID" value="NZ_JACCKB010000006.1"/>
</dbReference>
<evidence type="ECO:0000313" key="9">
    <source>
        <dbReference type="Proteomes" id="UP000569732"/>
    </source>
</evidence>
<feature type="domain" description="ABC3 transporter permease C-terminal" evidence="7">
    <location>
        <begin position="712"/>
        <end position="825"/>
    </location>
</feature>